<dbReference type="EMBL" id="MTBO01000087">
    <property type="protein sequence ID" value="OSI13594.1"/>
    <property type="molecule type" value="Genomic_DNA"/>
</dbReference>
<keyword evidence="3" id="KW-0815">Transposition</keyword>
<evidence type="ECO:0000256" key="4">
    <source>
        <dbReference type="ARBA" id="ARBA00023125"/>
    </source>
</evidence>
<name>A0A1X3D1L7_9NEIS</name>
<dbReference type="PANTHER" id="PTHR35604:SF2">
    <property type="entry name" value="TRANSPOSASE INSH FOR INSERTION SEQUENCE ELEMENT IS5A-RELATED"/>
    <property type="match status" value="1"/>
</dbReference>
<keyword evidence="10" id="KW-1185">Reference proteome</keyword>
<keyword evidence="4" id="KW-0238">DNA-binding</keyword>
<evidence type="ECO:0000313" key="8">
    <source>
        <dbReference type="EMBL" id="OSI13594.1"/>
    </source>
</evidence>
<evidence type="ECO:0000259" key="7">
    <source>
        <dbReference type="Pfam" id="PF05598"/>
    </source>
</evidence>
<dbReference type="GO" id="GO:0004803">
    <property type="term" value="F:transposase activity"/>
    <property type="evidence" value="ECO:0007669"/>
    <property type="project" value="InterPro"/>
</dbReference>
<gene>
    <name evidence="9" type="ORF">BWD09_09350</name>
    <name evidence="8" type="ORF">BWD09_13295</name>
</gene>
<reference evidence="8" key="1">
    <citation type="submission" date="2017-01" db="EMBL/GenBank/DDBJ databases">
        <authorList>
            <person name="Mah S.A."/>
            <person name="Swanson W.J."/>
            <person name="Moy G.W."/>
            <person name="Vacquier V.D."/>
        </authorList>
    </citation>
    <scope>NUCLEOTIDE SEQUENCE [LARGE SCALE GENOMIC DNA]</scope>
    <source>
        <strain evidence="8">DSM 19151</strain>
    </source>
</reference>
<reference evidence="10" key="2">
    <citation type="submission" date="2017-01" db="EMBL/GenBank/DDBJ databases">
        <authorList>
            <person name="Wolfgang W.J."/>
            <person name="Cole J."/>
            <person name="Wroblewski D."/>
            <person name="Mcginnis J."/>
            <person name="Musser K.A."/>
        </authorList>
    </citation>
    <scope>NUCLEOTIDE SEQUENCE [LARGE SCALE GENOMIC DNA]</scope>
    <source>
        <strain evidence="10">DSM 19151</strain>
    </source>
</reference>
<dbReference type="InterPro" id="IPR002559">
    <property type="entry name" value="Transposase_11"/>
</dbReference>
<evidence type="ECO:0000313" key="10">
    <source>
        <dbReference type="Proteomes" id="UP000193118"/>
    </source>
</evidence>
<dbReference type="Pfam" id="PF05598">
    <property type="entry name" value="DUF772"/>
    <property type="match status" value="1"/>
</dbReference>
<dbReference type="NCBIfam" id="NF033581">
    <property type="entry name" value="transpos_IS5_4"/>
    <property type="match status" value="1"/>
</dbReference>
<comment type="caution">
    <text evidence="8">The sequence shown here is derived from an EMBL/GenBank/DDBJ whole genome shotgun (WGS) entry which is preliminary data.</text>
</comment>
<dbReference type="PANTHER" id="PTHR35604">
    <property type="entry name" value="TRANSPOSASE INSH FOR INSERTION SEQUENCE ELEMENT IS5A-RELATED"/>
    <property type="match status" value="1"/>
</dbReference>
<dbReference type="STRING" id="194197.BWD09_09350"/>
<keyword evidence="5" id="KW-0233">DNA recombination</keyword>
<feature type="non-terminal residue" evidence="8">
    <location>
        <position position="1"/>
    </location>
</feature>
<feature type="domain" description="Transposase InsH N-terminal" evidence="7">
    <location>
        <begin position="1"/>
        <end position="89"/>
    </location>
</feature>
<comment type="similarity">
    <text evidence="2">Belongs to the transposase 11 family.</text>
</comment>
<evidence type="ECO:0000256" key="2">
    <source>
        <dbReference type="ARBA" id="ARBA00010075"/>
    </source>
</evidence>
<sequence>PLLKINQLLDWQPIEQLLNRQKTRYIRDHRGRPAYPLLPMLKAVLLGQWHSLSDPELERCLATRLDFYFFCGFDEVSLPDHSTLCRFRNWLAQDDTLARLLELINCQLTQKGLKIEKAPAAVIDATIIQTAGGKQRQAIETDENGITAETLPSKDKDARWVKKEGKFTLGYKQHTRTDSEGYIEKLHITPANAHECNHFEPLLDGIAPGTTVYADKGYDSKANREHLQSKQLSDGIMRKAHRGKPLTEHEKQRNTQLSKVRYVVEQTFGTLHRKFGCKRARYFGLRKVLAQSHLKAVCLNLLKAANRLRVPAAA</sequence>
<evidence type="ECO:0000313" key="9">
    <source>
        <dbReference type="EMBL" id="OSI15113.1"/>
    </source>
</evidence>
<comment type="function">
    <text evidence="1">Involved in the transposition of the insertion sequence IS5.</text>
</comment>
<dbReference type="AlphaFoldDB" id="A0A1X3D1L7"/>
<accession>A0A1X3D1L7</accession>
<evidence type="ECO:0000256" key="5">
    <source>
        <dbReference type="ARBA" id="ARBA00023172"/>
    </source>
</evidence>
<evidence type="ECO:0000259" key="6">
    <source>
        <dbReference type="Pfam" id="PF01609"/>
    </source>
</evidence>
<protein>
    <submittedName>
        <fullName evidence="8">IS5 family transposase</fullName>
    </submittedName>
</protein>
<organism evidence="8 10">
    <name type="scientific">Neisseria dentiae</name>
    <dbReference type="NCBI Taxonomy" id="194197"/>
    <lineage>
        <taxon>Bacteria</taxon>
        <taxon>Pseudomonadati</taxon>
        <taxon>Pseudomonadota</taxon>
        <taxon>Betaproteobacteria</taxon>
        <taxon>Neisseriales</taxon>
        <taxon>Neisseriaceae</taxon>
        <taxon>Neisseria</taxon>
    </lineage>
</organism>
<dbReference type="OrthoDB" id="8606860at2"/>
<dbReference type="RefSeq" id="WP_085366442.1">
    <property type="nucleotide sequence ID" value="NZ_MTBO01000026.1"/>
</dbReference>
<dbReference type="Proteomes" id="UP000193118">
    <property type="component" value="Unassembled WGS sequence"/>
</dbReference>
<evidence type="ECO:0000256" key="3">
    <source>
        <dbReference type="ARBA" id="ARBA00022578"/>
    </source>
</evidence>
<evidence type="ECO:0000256" key="1">
    <source>
        <dbReference type="ARBA" id="ARBA00003544"/>
    </source>
</evidence>
<proteinExistence type="inferred from homology"/>
<feature type="domain" description="Transposase IS4-like" evidence="6">
    <location>
        <begin position="119"/>
        <end position="301"/>
    </location>
</feature>
<dbReference type="EMBL" id="MTBO01000026">
    <property type="protein sequence ID" value="OSI15113.1"/>
    <property type="molecule type" value="Genomic_DNA"/>
</dbReference>
<dbReference type="InterPro" id="IPR008490">
    <property type="entry name" value="Transposase_InsH_N"/>
</dbReference>
<dbReference type="InterPro" id="IPR047959">
    <property type="entry name" value="Transpos_IS5"/>
</dbReference>
<dbReference type="GO" id="GO:0003677">
    <property type="term" value="F:DNA binding"/>
    <property type="evidence" value="ECO:0007669"/>
    <property type="project" value="UniProtKB-KW"/>
</dbReference>
<dbReference type="Pfam" id="PF01609">
    <property type="entry name" value="DDE_Tnp_1"/>
    <property type="match status" value="1"/>
</dbReference>
<dbReference type="GO" id="GO:0006313">
    <property type="term" value="P:DNA transposition"/>
    <property type="evidence" value="ECO:0007669"/>
    <property type="project" value="InterPro"/>
</dbReference>